<dbReference type="PROSITE" id="PS50048">
    <property type="entry name" value="ZN2_CY6_FUNGAL_2"/>
    <property type="match status" value="1"/>
</dbReference>
<protein>
    <recommendedName>
        <fullName evidence="7">Zn(2)-C6 fungal-type domain-containing protein</fullName>
    </recommendedName>
</protein>
<keyword evidence="6" id="KW-0539">Nucleus</keyword>
<dbReference type="GO" id="GO:0009893">
    <property type="term" value="P:positive regulation of metabolic process"/>
    <property type="evidence" value="ECO:0007669"/>
    <property type="project" value="UniProtKB-ARBA"/>
</dbReference>
<evidence type="ECO:0000313" key="9">
    <source>
        <dbReference type="Proteomes" id="UP000326950"/>
    </source>
</evidence>
<evidence type="ECO:0000256" key="4">
    <source>
        <dbReference type="ARBA" id="ARBA00023125"/>
    </source>
</evidence>
<comment type="subcellular location">
    <subcellularLocation>
        <location evidence="1">Nucleus</location>
    </subcellularLocation>
</comment>
<gene>
    <name evidence="8" type="ORF">BDV40DRAFT_256784</name>
</gene>
<dbReference type="SMART" id="SM00066">
    <property type="entry name" value="GAL4"/>
    <property type="match status" value="1"/>
</dbReference>
<evidence type="ECO:0000256" key="3">
    <source>
        <dbReference type="ARBA" id="ARBA00023015"/>
    </source>
</evidence>
<dbReference type="Pfam" id="PF00172">
    <property type="entry name" value="Zn_clus"/>
    <property type="match status" value="1"/>
</dbReference>
<keyword evidence="5" id="KW-0804">Transcription</keyword>
<dbReference type="GO" id="GO:0008270">
    <property type="term" value="F:zinc ion binding"/>
    <property type="evidence" value="ECO:0007669"/>
    <property type="project" value="InterPro"/>
</dbReference>
<feature type="domain" description="Zn(2)-C6 fungal-type" evidence="7">
    <location>
        <begin position="14"/>
        <end position="44"/>
    </location>
</feature>
<evidence type="ECO:0000313" key="8">
    <source>
        <dbReference type="EMBL" id="KAE8166107.1"/>
    </source>
</evidence>
<dbReference type="GO" id="GO:0005634">
    <property type="term" value="C:nucleus"/>
    <property type="evidence" value="ECO:0007669"/>
    <property type="project" value="UniProtKB-SubCell"/>
</dbReference>
<dbReference type="OrthoDB" id="426882at2759"/>
<keyword evidence="3" id="KW-0805">Transcription regulation</keyword>
<evidence type="ECO:0000256" key="5">
    <source>
        <dbReference type="ARBA" id="ARBA00023163"/>
    </source>
</evidence>
<dbReference type="PANTHER" id="PTHR47338:SF6">
    <property type="entry name" value="ZN(II)2CYS6 TRANSCRIPTION FACTOR (EUROFUNG)"/>
    <property type="match status" value="1"/>
</dbReference>
<keyword evidence="9" id="KW-1185">Reference proteome</keyword>
<dbReference type="InterPro" id="IPR050815">
    <property type="entry name" value="TF_fung"/>
</dbReference>
<evidence type="ECO:0000256" key="2">
    <source>
        <dbReference type="ARBA" id="ARBA00022723"/>
    </source>
</evidence>
<keyword evidence="4" id="KW-0238">DNA-binding</keyword>
<dbReference type="CDD" id="cd00067">
    <property type="entry name" value="GAL4"/>
    <property type="match status" value="1"/>
</dbReference>
<reference evidence="8 9" key="1">
    <citation type="submission" date="2019-04" db="EMBL/GenBank/DDBJ databases">
        <title>Friends and foes A comparative genomics study of 23 Aspergillus species from section Flavi.</title>
        <authorList>
            <consortium name="DOE Joint Genome Institute"/>
            <person name="Kjaerbolling I."/>
            <person name="Vesth T."/>
            <person name="Frisvad J.C."/>
            <person name="Nybo J.L."/>
            <person name="Theobald S."/>
            <person name="Kildgaard S."/>
            <person name="Isbrandt T."/>
            <person name="Kuo A."/>
            <person name="Sato A."/>
            <person name="Lyhne E.K."/>
            <person name="Kogle M.E."/>
            <person name="Wiebenga A."/>
            <person name="Kun R.S."/>
            <person name="Lubbers R.J."/>
            <person name="Makela M.R."/>
            <person name="Barry K."/>
            <person name="Chovatia M."/>
            <person name="Clum A."/>
            <person name="Daum C."/>
            <person name="Haridas S."/>
            <person name="He G."/>
            <person name="LaButti K."/>
            <person name="Lipzen A."/>
            <person name="Mondo S."/>
            <person name="Riley R."/>
            <person name="Salamov A."/>
            <person name="Simmons B.A."/>
            <person name="Magnuson J.K."/>
            <person name="Henrissat B."/>
            <person name="Mortensen U.H."/>
            <person name="Larsen T.O."/>
            <person name="Devries R.P."/>
            <person name="Grigoriev I.V."/>
            <person name="Machida M."/>
            <person name="Baker S.E."/>
            <person name="Andersen M.R."/>
        </authorList>
    </citation>
    <scope>NUCLEOTIDE SEQUENCE [LARGE SCALE GENOMIC DNA]</scope>
    <source>
        <strain evidence="8 9">CBS 117626</strain>
    </source>
</reference>
<accession>A0A5N6V5T8</accession>
<dbReference type="CDD" id="cd12148">
    <property type="entry name" value="fungal_TF_MHR"/>
    <property type="match status" value="1"/>
</dbReference>
<keyword evidence="2" id="KW-0479">Metal-binding</keyword>
<name>A0A5N6V5T8_ASPTM</name>
<evidence type="ECO:0000256" key="1">
    <source>
        <dbReference type="ARBA" id="ARBA00004123"/>
    </source>
</evidence>
<dbReference type="PROSITE" id="PS00463">
    <property type="entry name" value="ZN2_CY6_FUNGAL_1"/>
    <property type="match status" value="1"/>
</dbReference>
<dbReference type="GO" id="GO:0003677">
    <property type="term" value="F:DNA binding"/>
    <property type="evidence" value="ECO:0007669"/>
    <property type="project" value="UniProtKB-KW"/>
</dbReference>
<evidence type="ECO:0000256" key="6">
    <source>
        <dbReference type="ARBA" id="ARBA00023242"/>
    </source>
</evidence>
<dbReference type="InterPro" id="IPR001138">
    <property type="entry name" value="Zn2Cys6_DnaBD"/>
</dbReference>
<dbReference type="GO" id="GO:0000981">
    <property type="term" value="F:DNA-binding transcription factor activity, RNA polymerase II-specific"/>
    <property type="evidence" value="ECO:0007669"/>
    <property type="project" value="InterPro"/>
</dbReference>
<sequence length="681" mass="77899">MPRGPIERLRAYQACQNCRKKKIRCPSEKPACSSCTRLNQACIYDVPRSSDRLADLETKVDLILNATEQRDDSDSTAEDLAHRWAYGAPIAQSVTPSTYSILGNPKASLKPFYSLQAELQIPICDKSDSAFTHSLDVYFQRVHRQPIWCFDRQDLGCGTQVSEELRYSILELTARFSREHGPLRYGESARRLIMLRIANDKVGLETIESLCLLAYSAFLDGNMHLGQFYLGLGFQLCRSANLDRSLRLKGSSIAEREKRLFWSLQSLEQFYGDQGGVLRQTPEVWRPYYLLDSNDVEFPSEPDESSTVSDLGIWSFSVHFGWIWSRVREYVFDCSQKKLTEPWRLDSVYAKVLCDLTEIENKVPLHHRYDVVRFFERRPDEVNLNKDYWLPWLKLQCTWHSIMTMINHPFLYIAASQHHPNLTIPNTFWRKSSELVLLHATWIARTIDMAQEKNLQLLDPFFAHAAAIAATVHLYFGCTADSRLRQKSETDFETCQKFLKSFSSFSPACESLGQLLDELSRIAAQSDPIDYEWMRSRRQINIPLMWAVLQCDISRTQALCSTVLANSPNTPSNTVDEMERNQALEISVTATTTGVTINPALGHDSRLPPYQAGPISPEFRSDHALPDIVIPSAESFLLHSPWLWAQLSQFTHMEDGDDFLSNKHSDSSSNGFSAWWNMGNL</sequence>
<dbReference type="Gene3D" id="4.10.240.10">
    <property type="entry name" value="Zn(2)-C6 fungal-type DNA-binding domain"/>
    <property type="match status" value="1"/>
</dbReference>
<dbReference type="AlphaFoldDB" id="A0A5N6V5T8"/>
<evidence type="ECO:0000259" key="7">
    <source>
        <dbReference type="PROSITE" id="PS50048"/>
    </source>
</evidence>
<dbReference type="EMBL" id="ML738596">
    <property type="protein sequence ID" value="KAE8166107.1"/>
    <property type="molecule type" value="Genomic_DNA"/>
</dbReference>
<dbReference type="PANTHER" id="PTHR47338">
    <property type="entry name" value="ZN(II)2CYS6 TRANSCRIPTION FACTOR (EUROFUNG)-RELATED"/>
    <property type="match status" value="1"/>
</dbReference>
<proteinExistence type="predicted"/>
<dbReference type="SUPFAM" id="SSF57701">
    <property type="entry name" value="Zn2/Cys6 DNA-binding domain"/>
    <property type="match status" value="1"/>
</dbReference>
<dbReference type="InterPro" id="IPR036864">
    <property type="entry name" value="Zn2-C6_fun-type_DNA-bd_sf"/>
</dbReference>
<dbReference type="Proteomes" id="UP000326950">
    <property type="component" value="Unassembled WGS sequence"/>
</dbReference>
<organism evidence="8 9">
    <name type="scientific">Aspergillus tamarii</name>
    <dbReference type="NCBI Taxonomy" id="41984"/>
    <lineage>
        <taxon>Eukaryota</taxon>
        <taxon>Fungi</taxon>
        <taxon>Dikarya</taxon>
        <taxon>Ascomycota</taxon>
        <taxon>Pezizomycotina</taxon>
        <taxon>Eurotiomycetes</taxon>
        <taxon>Eurotiomycetidae</taxon>
        <taxon>Eurotiales</taxon>
        <taxon>Aspergillaceae</taxon>
        <taxon>Aspergillus</taxon>
        <taxon>Aspergillus subgen. Circumdati</taxon>
    </lineage>
</organism>